<organism evidence="3">
    <name type="scientific">uncultured gamma proteobacterium HF4000_36I10</name>
    <dbReference type="NCBI Taxonomy" id="710989"/>
    <lineage>
        <taxon>Bacteria</taxon>
        <taxon>Pseudomonadati</taxon>
        <taxon>Pseudomonadota</taxon>
        <taxon>Gammaproteobacteria</taxon>
        <taxon>environmental samples</taxon>
    </lineage>
</organism>
<dbReference type="InterPro" id="IPR001509">
    <property type="entry name" value="Epimerase_deHydtase"/>
</dbReference>
<feature type="domain" description="NAD-dependent epimerase/dehydratase" evidence="2">
    <location>
        <begin position="6"/>
        <end position="157"/>
    </location>
</feature>
<accession>E0XWF3</accession>
<protein>
    <submittedName>
        <fullName evidence="3">Nucleoside-diphosphate-sugar epimerases</fullName>
    </submittedName>
</protein>
<name>E0XWF3_9GAMM</name>
<dbReference type="PANTHER" id="PTHR43574">
    <property type="entry name" value="EPIMERASE-RELATED"/>
    <property type="match status" value="1"/>
</dbReference>
<sequence length="277" mass="30544">MLIGCGQLGCALGSDFLSRGWRVVGARRNVARLPKGFEPLALDFRDTNSLTALREIKADYVVVTLTPGERSEQAYRAVFEQGFADLLKNLNVDRMQRLLFASSTSVYHQNDGSVVDETSPTQPDSFSGRSVLAAENLLYQSALPATIVRFGGIYGGESLRLAERVRRGQCAPLSPEHFSNRIHRDDCVAVLRHLIDCVESGAALSDCYLAVDNDPAPIAEVHQWLAAQLGVPYQCDAGYRHMAGSKRGDNRRLRETGFEFRYPDYRAGYAAVLAAKN</sequence>
<evidence type="ECO:0000313" key="3">
    <source>
        <dbReference type="EMBL" id="ADI18744.1"/>
    </source>
</evidence>
<evidence type="ECO:0000259" key="2">
    <source>
        <dbReference type="Pfam" id="PF01370"/>
    </source>
</evidence>
<reference evidence="3" key="1">
    <citation type="journal article" date="2011" name="Environ. Microbiol.">
        <title>Time-series analyses of Monterey Bay coastal microbial picoplankton using a 'genome proxy' microarray.</title>
        <authorList>
            <person name="Rich V.I."/>
            <person name="Pham V.D."/>
            <person name="Eppley J."/>
            <person name="Shi Y."/>
            <person name="DeLong E.F."/>
        </authorList>
    </citation>
    <scope>NUCLEOTIDE SEQUENCE</scope>
</reference>
<proteinExistence type="predicted"/>
<dbReference type="Gene3D" id="3.40.50.720">
    <property type="entry name" value="NAD(P)-binding Rossmann-like Domain"/>
    <property type="match status" value="1"/>
</dbReference>
<dbReference type="EMBL" id="GU474899">
    <property type="protein sequence ID" value="ADI18744.1"/>
    <property type="molecule type" value="Genomic_DNA"/>
</dbReference>
<evidence type="ECO:0000256" key="1">
    <source>
        <dbReference type="ARBA" id="ARBA00023027"/>
    </source>
</evidence>
<dbReference type="Pfam" id="PF01370">
    <property type="entry name" value="Epimerase"/>
    <property type="match status" value="1"/>
</dbReference>
<dbReference type="AlphaFoldDB" id="E0XWF3"/>
<keyword evidence="1" id="KW-0520">NAD</keyword>
<dbReference type="InterPro" id="IPR036291">
    <property type="entry name" value="NAD(P)-bd_dom_sf"/>
</dbReference>
<dbReference type="SUPFAM" id="SSF51735">
    <property type="entry name" value="NAD(P)-binding Rossmann-fold domains"/>
    <property type="match status" value="1"/>
</dbReference>